<feature type="domain" description="MRH" evidence="8">
    <location>
        <begin position="472"/>
        <end position="622"/>
    </location>
</feature>
<dbReference type="Pfam" id="PF00878">
    <property type="entry name" value="CIMR"/>
    <property type="match status" value="3"/>
</dbReference>
<keyword evidence="4" id="KW-0732">Signal</keyword>
<reference evidence="10" key="2">
    <citation type="submission" date="2020-05" db="UniProtKB">
        <authorList>
            <consortium name="EnsemblMetazoa"/>
        </authorList>
    </citation>
    <scope>IDENTIFICATION</scope>
</reference>
<dbReference type="GO" id="GO:0007041">
    <property type="term" value="P:lysosomal transport"/>
    <property type="evidence" value="ECO:0007669"/>
    <property type="project" value="InterPro"/>
</dbReference>
<feature type="domain" description="MRH" evidence="8">
    <location>
        <begin position="335"/>
        <end position="470"/>
    </location>
</feature>
<keyword evidence="5" id="KW-1133">Transmembrane helix</keyword>
<dbReference type="OMA" id="LTCAHGS"/>
<evidence type="ECO:0000256" key="3">
    <source>
        <dbReference type="ARBA" id="ARBA00022692"/>
    </source>
</evidence>
<dbReference type="VEuPathDB" id="VectorBase:ASIC020303"/>
<evidence type="ECO:0000313" key="11">
    <source>
        <dbReference type="Proteomes" id="UP000030765"/>
    </source>
</evidence>
<dbReference type="OrthoDB" id="4504960at2759"/>
<evidence type="ECO:0000256" key="7">
    <source>
        <dbReference type="ARBA" id="ARBA00023157"/>
    </source>
</evidence>
<name>A0A084WPQ2_ANOSI</name>
<evidence type="ECO:0000313" key="9">
    <source>
        <dbReference type="EMBL" id="KFB52196.1"/>
    </source>
</evidence>
<reference evidence="9 11" key="1">
    <citation type="journal article" date="2014" name="BMC Genomics">
        <title>Genome sequence of Anopheles sinensis provides insight into genetics basis of mosquito competence for malaria parasites.</title>
        <authorList>
            <person name="Zhou D."/>
            <person name="Zhang D."/>
            <person name="Ding G."/>
            <person name="Shi L."/>
            <person name="Hou Q."/>
            <person name="Ye Y."/>
            <person name="Xu Y."/>
            <person name="Zhou H."/>
            <person name="Xiong C."/>
            <person name="Li S."/>
            <person name="Yu J."/>
            <person name="Hong S."/>
            <person name="Yu X."/>
            <person name="Zou P."/>
            <person name="Chen C."/>
            <person name="Chang X."/>
            <person name="Wang W."/>
            <person name="Lv Y."/>
            <person name="Sun Y."/>
            <person name="Ma L."/>
            <person name="Shen B."/>
            <person name="Zhu C."/>
        </authorList>
    </citation>
    <scope>NUCLEOTIDE SEQUENCE [LARGE SCALE GENOMIC DNA]</scope>
</reference>
<evidence type="ECO:0000256" key="4">
    <source>
        <dbReference type="ARBA" id="ARBA00022729"/>
    </source>
</evidence>
<dbReference type="GO" id="GO:0000139">
    <property type="term" value="C:Golgi membrane"/>
    <property type="evidence" value="ECO:0007669"/>
    <property type="project" value="UniProtKB-SubCell"/>
</dbReference>
<feature type="domain" description="MRH" evidence="8">
    <location>
        <begin position="195"/>
        <end position="332"/>
    </location>
</feature>
<evidence type="ECO:0000313" key="10">
    <source>
        <dbReference type="EnsemblMetazoa" id="ASIC020303-PA"/>
    </source>
</evidence>
<evidence type="ECO:0000256" key="6">
    <source>
        <dbReference type="ARBA" id="ARBA00023136"/>
    </source>
</evidence>
<dbReference type="EMBL" id="KE525369">
    <property type="protein sequence ID" value="KFB52196.1"/>
    <property type="molecule type" value="Genomic_DNA"/>
</dbReference>
<sequence>MGAPCGTTVPEQRRPEFKLPSKRHRFSVGLVLLCTSWLGSAGAAEAPAEYKPLQLNGTKCTIREPLYNHTFDFSSLSSDLQHHVMSDEENPERFFFNVCDDSEAFLKQVTGGNVSLGREPALLFEEGRIQFRFEGAPCGGAPGSVHSLDIILICRYEDNPDELRVVPYAPGSCRYFIFWDTPLACLPLPAAVRNNSCSVQDGTYEYSLLELGRENHEVHLGNGSKFILSVCKPVHYSHEAMCPPGSSVCFVNATEPDRARRYRDVGQAVANPTLNAQGELEMRMRSGSAEEQCGGESRIVFQCGGGPDVVKYLGQKNCTHEFEWRTELACRNVTRSCALNKLVDLSPLANRTYSVKAAGNNRTYELAVCHAPSLNFHCDPKWGACETHPGSGAQTTSLGLLNDELHFDKNPYLQYQSGAACGGSTAKSRFWETRIEFICDKARSEPLVVVAEDTDCLLVVHFVTSYACLGQLDCGAYNASSPDQYVDLSPLVRSDGNYEAHLGPGVPTTHRYFINVCRPLVPQYGLSCRGGAAACETIFDGKTQRNETTLGYPEVQPVVVGDTVLLKYFHGEPCRQDVHTNLSTLITFRCVPSAGAGEPLLVEIENGCHYRFDWPTSVICAPTQNTTPTPPPPPSPTGIYFEPKNCSFYNPTTAAWANMNDVFFGAEMGDLCTRNPVASIDGRTPDALDVHFSDQDATGCRDTGGKRYYNITITCGENKSPERTAKATI</sequence>
<dbReference type="PANTHER" id="PTHR15071:SF0">
    <property type="entry name" value="MANNOSE 6-PHOSPHATE RECEPTOR-LIKE PROTEIN 1"/>
    <property type="match status" value="1"/>
</dbReference>
<keyword evidence="2" id="KW-0813">Transport</keyword>
<evidence type="ECO:0000259" key="8">
    <source>
        <dbReference type="PROSITE" id="PS51914"/>
    </source>
</evidence>
<keyword evidence="3" id="KW-0812">Transmembrane</keyword>
<dbReference type="EnsemblMetazoa" id="ASIC020303-RA">
    <property type="protein sequence ID" value="ASIC020303-PA"/>
    <property type="gene ID" value="ASIC020303"/>
</dbReference>
<dbReference type="GO" id="GO:0010008">
    <property type="term" value="C:endosome membrane"/>
    <property type="evidence" value="ECO:0007669"/>
    <property type="project" value="UniProtKB-SubCell"/>
</dbReference>
<keyword evidence="7" id="KW-1015">Disulfide bond</keyword>
<proteinExistence type="predicted"/>
<dbReference type="SMART" id="SM01404">
    <property type="entry name" value="CIMR"/>
    <property type="match status" value="3"/>
</dbReference>
<dbReference type="PROSITE" id="PS51914">
    <property type="entry name" value="MRH"/>
    <property type="match status" value="4"/>
</dbReference>
<dbReference type="EMBL" id="ATLV01025119">
    <property type="status" value="NOT_ANNOTATED_CDS"/>
    <property type="molecule type" value="Genomic_DNA"/>
</dbReference>
<dbReference type="AlphaFoldDB" id="A0A084WPQ2"/>
<dbReference type="InterPro" id="IPR000479">
    <property type="entry name" value="CIMR_rpt"/>
</dbReference>
<dbReference type="PANTHER" id="PTHR15071">
    <property type="entry name" value="MANNOSE-6-PHOSPHATE RECEPTOR FAMILY MEMBER"/>
    <property type="match status" value="1"/>
</dbReference>
<accession>A0A084WPQ2</accession>
<gene>
    <name evidence="9" type="ORF">ZHAS_00020303</name>
</gene>
<keyword evidence="11" id="KW-1185">Reference proteome</keyword>
<evidence type="ECO:0000256" key="2">
    <source>
        <dbReference type="ARBA" id="ARBA00022448"/>
    </source>
</evidence>
<evidence type="ECO:0000256" key="5">
    <source>
        <dbReference type="ARBA" id="ARBA00022989"/>
    </source>
</evidence>
<keyword evidence="6" id="KW-0472">Membrane</keyword>
<dbReference type="GO" id="GO:0005537">
    <property type="term" value="F:D-mannose binding"/>
    <property type="evidence" value="ECO:0007669"/>
    <property type="project" value="InterPro"/>
</dbReference>
<dbReference type="Proteomes" id="UP000030765">
    <property type="component" value="Unassembled WGS sequence"/>
</dbReference>
<dbReference type="SUPFAM" id="SSF50911">
    <property type="entry name" value="Mannose 6-phosphate receptor domain"/>
    <property type="match status" value="4"/>
</dbReference>
<feature type="domain" description="MRH" evidence="8">
    <location>
        <begin position="58"/>
        <end position="187"/>
    </location>
</feature>
<dbReference type="GO" id="GO:0038023">
    <property type="term" value="F:signaling receptor activity"/>
    <property type="evidence" value="ECO:0007669"/>
    <property type="project" value="InterPro"/>
</dbReference>
<dbReference type="Gene3D" id="2.70.130.10">
    <property type="entry name" value="Mannose-6-phosphate receptor binding domain"/>
    <property type="match status" value="4"/>
</dbReference>
<comment type="subcellular location">
    <subcellularLocation>
        <location evidence="1">Endomembrane system</location>
    </subcellularLocation>
</comment>
<organism evidence="9">
    <name type="scientific">Anopheles sinensis</name>
    <name type="common">Mosquito</name>
    <dbReference type="NCBI Taxonomy" id="74873"/>
    <lineage>
        <taxon>Eukaryota</taxon>
        <taxon>Metazoa</taxon>
        <taxon>Ecdysozoa</taxon>
        <taxon>Arthropoda</taxon>
        <taxon>Hexapoda</taxon>
        <taxon>Insecta</taxon>
        <taxon>Pterygota</taxon>
        <taxon>Neoptera</taxon>
        <taxon>Endopterygota</taxon>
        <taxon>Diptera</taxon>
        <taxon>Nematocera</taxon>
        <taxon>Culicoidea</taxon>
        <taxon>Culicidae</taxon>
        <taxon>Anophelinae</taxon>
        <taxon>Anopheles</taxon>
    </lineage>
</organism>
<evidence type="ECO:0000256" key="1">
    <source>
        <dbReference type="ARBA" id="ARBA00004308"/>
    </source>
</evidence>
<dbReference type="STRING" id="74873.A0A084WPQ2"/>
<dbReference type="InterPro" id="IPR009011">
    <property type="entry name" value="Man6P_isomerase_rcpt-bd_dom_sf"/>
</dbReference>
<dbReference type="InterPro" id="IPR044865">
    <property type="entry name" value="MRH_dom"/>
</dbReference>
<protein>
    <submittedName>
        <fullName evidence="9">AGAP000998-PA-like protein</fullName>
    </submittedName>
</protein>